<evidence type="ECO:0000313" key="1">
    <source>
        <dbReference type="EMBL" id="MBH8566754.1"/>
    </source>
</evidence>
<dbReference type="AlphaFoldDB" id="A0A8J7I275"/>
<gene>
    <name evidence="1" type="ORF">I8748_32160</name>
</gene>
<dbReference type="Proteomes" id="UP000632766">
    <property type="component" value="Unassembled WGS sequence"/>
</dbReference>
<name>A0A8J7I275_9NOST</name>
<reference evidence="1 2" key="1">
    <citation type="journal article" date="2021" name="Int. J. Syst. Evol. Microbiol.">
        <title>Amazonocrinis nigriterrae gen. nov., sp. nov., Atlanticothrix silvestris gen. nov., sp. nov. and Dendronalium phyllosphericum gen. nov., sp. nov., nostocacean cyanobacteria from Brazilian environments.</title>
        <authorList>
            <person name="Alvarenga D.O."/>
            <person name="Andreote A.P.D."/>
            <person name="Branco L.H.Z."/>
            <person name="Delbaje E."/>
            <person name="Cruz R.B."/>
            <person name="Varani A.M."/>
            <person name="Fiore M.F."/>
        </authorList>
    </citation>
    <scope>NUCLEOTIDE SEQUENCE [LARGE SCALE GENOMIC DNA]</scope>
    <source>
        <strain evidence="1 2">CENA67</strain>
    </source>
</reference>
<sequence>MSAFNPLPSSRQLTPQEWQSIAIDSLNSNAQFVIVGSVVGGIIAASVTAFPPTFFVIAGCGIYEGFRRIKEVGRNHKAITTYNCVAHVLSGDDLRDYCYQVGYQEAVRQVRWAIQHEYVVSDDALDLAESPGKFMLSAAAPAPLPAGQNYSAPTVITPVPAPTVTAPLPVQNYSAPAVITAPPPVIEYPTPTIQTQISNYAPPVSAEINLIEAMVGREIRNQLFVGIQGAGKGVFVSNALAGIRKYHPRRKIFVIDPKGKDEELGYWENHADYLHRAKILEMQPHEVVAWIQECFEEYAKIPGECLLFLDEGIAVSSSFKAQRGAISWLKNKVSHFVSLGDGDGKNFWMAIQNGDAVDLGISGGMRSQLNPYVIINPKQMAAYESVINLELLPRDKKPSSEEITAIASRSPVGRALYHGALNEWMPMQKLENFSGFDRDTRTFIKGSNTATIAPPTGQVAALFKKLEATQETVLARFIAYELGILGEKHEQMKQRIAEAINQHGRKDLQRKFVDI</sequence>
<comment type="caution">
    <text evidence="1">The sequence shown here is derived from an EMBL/GenBank/DDBJ whole genome shotgun (WGS) entry which is preliminary data.</text>
</comment>
<keyword evidence="2" id="KW-1185">Reference proteome</keyword>
<organism evidence="1 2">
    <name type="scientific">Amazonocrinis nigriterrae CENA67</name>
    <dbReference type="NCBI Taxonomy" id="2794033"/>
    <lineage>
        <taxon>Bacteria</taxon>
        <taxon>Bacillati</taxon>
        <taxon>Cyanobacteriota</taxon>
        <taxon>Cyanophyceae</taxon>
        <taxon>Nostocales</taxon>
        <taxon>Nostocaceae</taxon>
        <taxon>Amazonocrinis</taxon>
        <taxon>Amazonocrinis nigriterrae</taxon>
    </lineage>
</organism>
<proteinExistence type="predicted"/>
<accession>A0A8J7I275</accession>
<evidence type="ECO:0000313" key="2">
    <source>
        <dbReference type="Proteomes" id="UP000632766"/>
    </source>
</evidence>
<dbReference type="EMBL" id="JAECZC010000102">
    <property type="protein sequence ID" value="MBH8566754.1"/>
    <property type="molecule type" value="Genomic_DNA"/>
</dbReference>
<protein>
    <submittedName>
        <fullName evidence="1">Uncharacterized protein</fullName>
    </submittedName>
</protein>
<dbReference type="RefSeq" id="WP_198128488.1">
    <property type="nucleotide sequence ID" value="NZ_JAECZC010000102.1"/>
</dbReference>